<dbReference type="GO" id="GO:0005829">
    <property type="term" value="C:cytosol"/>
    <property type="evidence" value="ECO:0007669"/>
    <property type="project" value="TreeGrafter"/>
</dbReference>
<dbReference type="Pfam" id="PF01571">
    <property type="entry name" value="GCV_T"/>
    <property type="match status" value="1"/>
</dbReference>
<dbReference type="FunFam" id="3.30.70.1400:FF:000001">
    <property type="entry name" value="Aminomethyltransferase"/>
    <property type="match status" value="1"/>
</dbReference>
<dbReference type="InterPro" id="IPR006223">
    <property type="entry name" value="GcvT"/>
</dbReference>
<comment type="function">
    <text evidence="7">The glycine cleavage system catalyzes the degradation of glycine.</text>
</comment>
<dbReference type="NCBIfam" id="NF001567">
    <property type="entry name" value="PRK00389.1"/>
    <property type="match status" value="1"/>
</dbReference>
<dbReference type="SUPFAM" id="SSF101790">
    <property type="entry name" value="Aminomethyltransferase beta-barrel domain"/>
    <property type="match status" value="1"/>
</dbReference>
<keyword evidence="12" id="KW-1185">Reference proteome</keyword>
<keyword evidence="4 7" id="KW-0808">Transferase</keyword>
<evidence type="ECO:0000256" key="1">
    <source>
        <dbReference type="ARBA" id="ARBA00008609"/>
    </source>
</evidence>
<feature type="domain" description="Aminomethyltransferase C-terminal" evidence="10">
    <location>
        <begin position="285"/>
        <end position="362"/>
    </location>
</feature>
<name>A0AA37VTQ9_9GAMM</name>
<keyword evidence="3 7" id="KW-0032">Aminotransferase</keyword>
<dbReference type="InterPro" id="IPR006222">
    <property type="entry name" value="GCVT_N"/>
</dbReference>
<dbReference type="Gene3D" id="2.40.30.110">
    <property type="entry name" value="Aminomethyltransferase beta-barrel domains"/>
    <property type="match status" value="1"/>
</dbReference>
<accession>A0AA37VTQ9</accession>
<dbReference type="NCBIfam" id="TIGR00528">
    <property type="entry name" value="gcvT"/>
    <property type="match status" value="1"/>
</dbReference>
<evidence type="ECO:0000256" key="2">
    <source>
        <dbReference type="ARBA" id="ARBA00012616"/>
    </source>
</evidence>
<dbReference type="AlphaFoldDB" id="A0AA37VTQ9"/>
<dbReference type="FunFam" id="4.10.1250.10:FF:000001">
    <property type="entry name" value="Aminomethyltransferase"/>
    <property type="match status" value="1"/>
</dbReference>
<protein>
    <recommendedName>
        <fullName evidence="2 7">Aminomethyltransferase</fullName>
        <ecNumber evidence="2 7">2.1.2.10</ecNumber>
    </recommendedName>
    <alternativeName>
        <fullName evidence="5 7">Glycine cleavage system T protein</fullName>
    </alternativeName>
</protein>
<feature type="domain" description="GCVT N-terminal" evidence="9">
    <location>
        <begin position="12"/>
        <end position="263"/>
    </location>
</feature>
<dbReference type="GO" id="GO:0005960">
    <property type="term" value="C:glycine cleavage complex"/>
    <property type="evidence" value="ECO:0007669"/>
    <property type="project" value="InterPro"/>
</dbReference>
<reference evidence="11" key="2">
    <citation type="submission" date="2023-01" db="EMBL/GenBank/DDBJ databases">
        <title>Draft genome sequence of Paraferrimonas sedimenticola strain NBRC 101628.</title>
        <authorList>
            <person name="Sun Q."/>
            <person name="Mori K."/>
        </authorList>
    </citation>
    <scope>NUCLEOTIDE SEQUENCE</scope>
    <source>
        <strain evidence="11">NBRC 101628</strain>
    </source>
</reference>
<dbReference type="PANTHER" id="PTHR43757:SF2">
    <property type="entry name" value="AMINOMETHYLTRANSFERASE, MITOCHONDRIAL"/>
    <property type="match status" value="1"/>
</dbReference>
<evidence type="ECO:0000313" key="11">
    <source>
        <dbReference type="EMBL" id="GLP95514.1"/>
    </source>
</evidence>
<feature type="binding site" evidence="8">
    <location>
        <position position="201"/>
    </location>
    <ligand>
        <name>substrate</name>
    </ligand>
</feature>
<dbReference type="EMBL" id="BSNC01000003">
    <property type="protein sequence ID" value="GLP95514.1"/>
    <property type="molecule type" value="Genomic_DNA"/>
</dbReference>
<dbReference type="HAMAP" id="MF_00259">
    <property type="entry name" value="GcvT"/>
    <property type="match status" value="1"/>
</dbReference>
<dbReference type="Gene3D" id="3.30.70.1400">
    <property type="entry name" value="Aminomethyltransferase beta-barrel domains"/>
    <property type="match status" value="1"/>
</dbReference>
<dbReference type="Gene3D" id="3.30.1360.120">
    <property type="entry name" value="Probable tRNA modification gtpase trme, domain 1"/>
    <property type="match status" value="1"/>
</dbReference>
<comment type="subunit">
    <text evidence="7">The glycine cleavage system is composed of four proteins: P, T, L and H.</text>
</comment>
<dbReference type="EC" id="2.1.2.10" evidence="2 7"/>
<proteinExistence type="inferred from homology"/>
<organism evidence="11 12">
    <name type="scientific">Paraferrimonas sedimenticola</name>
    <dbReference type="NCBI Taxonomy" id="375674"/>
    <lineage>
        <taxon>Bacteria</taxon>
        <taxon>Pseudomonadati</taxon>
        <taxon>Pseudomonadota</taxon>
        <taxon>Gammaproteobacteria</taxon>
        <taxon>Alteromonadales</taxon>
        <taxon>Ferrimonadaceae</taxon>
        <taxon>Paraferrimonas</taxon>
    </lineage>
</organism>
<comment type="caution">
    <text evidence="11">The sequence shown here is derived from an EMBL/GenBank/DDBJ whole genome shotgun (WGS) entry which is preliminary data.</text>
</comment>
<dbReference type="InterPro" id="IPR022903">
    <property type="entry name" value="GcvT_bac"/>
</dbReference>
<dbReference type="InterPro" id="IPR013977">
    <property type="entry name" value="GcvT_C"/>
</dbReference>
<dbReference type="GO" id="GO:0019464">
    <property type="term" value="P:glycine decarboxylation via glycine cleavage system"/>
    <property type="evidence" value="ECO:0007669"/>
    <property type="project" value="UniProtKB-UniRule"/>
</dbReference>
<dbReference type="InterPro" id="IPR029043">
    <property type="entry name" value="GcvT/YgfZ_C"/>
</dbReference>
<evidence type="ECO:0000256" key="6">
    <source>
        <dbReference type="ARBA" id="ARBA00047665"/>
    </source>
</evidence>
<evidence type="ECO:0000256" key="4">
    <source>
        <dbReference type="ARBA" id="ARBA00022679"/>
    </source>
</evidence>
<dbReference type="GO" id="GO:0004047">
    <property type="term" value="F:aminomethyltransferase activity"/>
    <property type="evidence" value="ECO:0007669"/>
    <property type="project" value="UniProtKB-UniRule"/>
</dbReference>
<sequence>MMVSYMPNKTVLFDKHLESNAKMVDFHGWEMPINYGSQIEEHHAVRRDAGMFDVSHMTVVDIKGAQVKTFLQKLLANDVAKLTVAGKALYGGMLNLEGCVIDDLITYYLADDWYRLVVNSATREKDLKWIGEQAQGFEVSVTERPELAMIAVQGPNAKAKANAVFNAEQQAAVEGMKPFFGVQAGDLFIATTGYTGEAGYEIVVPEAQAAELWQALLDQGVAPCGLGARDTLRLEAGMNLYGQDMDESVNPLAANMGWTVAWEPAERDFNGRAALEQIKAKGTEKLVGLVMKDKGVLRAGLSVHFVDADGQEHEGVITSGTFSPTLGHAIAMARVPKGIGETAEVAMRKKRVEVKVIKPCFVRNGKQAF</sequence>
<dbReference type="Pfam" id="PF08669">
    <property type="entry name" value="GCV_T_C"/>
    <property type="match status" value="1"/>
</dbReference>
<dbReference type="SUPFAM" id="SSF103025">
    <property type="entry name" value="Folate-binding domain"/>
    <property type="match status" value="1"/>
</dbReference>
<evidence type="ECO:0000256" key="8">
    <source>
        <dbReference type="PIRSR" id="PIRSR006487-1"/>
    </source>
</evidence>
<evidence type="ECO:0000256" key="7">
    <source>
        <dbReference type="HAMAP-Rule" id="MF_00259"/>
    </source>
</evidence>
<gene>
    <name evidence="7 11" type="primary">gcvT</name>
    <name evidence="11" type="ORF">GCM10007895_08200</name>
</gene>
<evidence type="ECO:0000259" key="10">
    <source>
        <dbReference type="Pfam" id="PF08669"/>
    </source>
</evidence>
<dbReference type="GO" id="GO:0008483">
    <property type="term" value="F:transaminase activity"/>
    <property type="evidence" value="ECO:0007669"/>
    <property type="project" value="UniProtKB-KW"/>
</dbReference>
<evidence type="ECO:0000256" key="3">
    <source>
        <dbReference type="ARBA" id="ARBA00022576"/>
    </source>
</evidence>
<comment type="similarity">
    <text evidence="1 7">Belongs to the GcvT family.</text>
</comment>
<dbReference type="FunFam" id="2.40.30.110:FF:000001">
    <property type="entry name" value="Aminomethyltransferase"/>
    <property type="match status" value="1"/>
</dbReference>
<comment type="catalytic activity">
    <reaction evidence="6 7">
        <text>N(6)-[(R)-S(8)-aminomethyldihydrolipoyl]-L-lysyl-[protein] + (6S)-5,6,7,8-tetrahydrofolate = N(6)-[(R)-dihydrolipoyl]-L-lysyl-[protein] + (6R)-5,10-methylene-5,6,7,8-tetrahydrofolate + NH4(+)</text>
        <dbReference type="Rhea" id="RHEA:16945"/>
        <dbReference type="Rhea" id="RHEA-COMP:10475"/>
        <dbReference type="Rhea" id="RHEA-COMP:10492"/>
        <dbReference type="ChEBI" id="CHEBI:15636"/>
        <dbReference type="ChEBI" id="CHEBI:28938"/>
        <dbReference type="ChEBI" id="CHEBI:57453"/>
        <dbReference type="ChEBI" id="CHEBI:83100"/>
        <dbReference type="ChEBI" id="CHEBI:83143"/>
        <dbReference type="EC" id="2.1.2.10"/>
    </reaction>
</comment>
<dbReference type="InterPro" id="IPR027266">
    <property type="entry name" value="TrmE/GcvT-like"/>
</dbReference>
<dbReference type="Proteomes" id="UP001161422">
    <property type="component" value="Unassembled WGS sequence"/>
</dbReference>
<dbReference type="PANTHER" id="PTHR43757">
    <property type="entry name" value="AMINOMETHYLTRANSFERASE"/>
    <property type="match status" value="1"/>
</dbReference>
<evidence type="ECO:0000256" key="5">
    <source>
        <dbReference type="ARBA" id="ARBA00031395"/>
    </source>
</evidence>
<evidence type="ECO:0000259" key="9">
    <source>
        <dbReference type="Pfam" id="PF01571"/>
    </source>
</evidence>
<dbReference type="Gene3D" id="4.10.1250.10">
    <property type="entry name" value="Aminomethyltransferase fragment"/>
    <property type="match status" value="1"/>
</dbReference>
<reference evidence="11" key="1">
    <citation type="journal article" date="2014" name="Int. J. Syst. Evol. Microbiol.">
        <title>Complete genome sequence of Corynebacterium casei LMG S-19264T (=DSM 44701T), isolated from a smear-ripened cheese.</title>
        <authorList>
            <consortium name="US DOE Joint Genome Institute (JGI-PGF)"/>
            <person name="Walter F."/>
            <person name="Albersmeier A."/>
            <person name="Kalinowski J."/>
            <person name="Ruckert C."/>
        </authorList>
    </citation>
    <scope>NUCLEOTIDE SEQUENCE</scope>
    <source>
        <strain evidence="11">NBRC 101628</strain>
    </source>
</reference>
<dbReference type="InterPro" id="IPR028896">
    <property type="entry name" value="GcvT/YgfZ/DmdA"/>
</dbReference>
<dbReference type="PIRSF" id="PIRSF006487">
    <property type="entry name" value="GcvT"/>
    <property type="match status" value="1"/>
</dbReference>
<evidence type="ECO:0000313" key="12">
    <source>
        <dbReference type="Proteomes" id="UP001161422"/>
    </source>
</evidence>